<accession>A0A377Q1Z2</accession>
<reference evidence="1 2" key="1">
    <citation type="submission" date="2018-06" db="EMBL/GenBank/DDBJ databases">
        <authorList>
            <consortium name="Pathogen Informatics"/>
            <person name="Doyle S."/>
        </authorList>
    </citation>
    <scope>NUCLEOTIDE SEQUENCE [LARGE SCALE GENOMIC DNA]</scope>
    <source>
        <strain evidence="1 2">NCTC13156</strain>
    </source>
</reference>
<protein>
    <submittedName>
        <fullName evidence="1">Uncharacterized protein</fullName>
    </submittedName>
</protein>
<dbReference type="RefSeq" id="WP_115057350.1">
    <property type="nucleotide sequence ID" value="NZ_UGJF01000002.1"/>
</dbReference>
<organism evidence="1 2">
    <name type="scientific">Helicobacter pullorum</name>
    <dbReference type="NCBI Taxonomy" id="35818"/>
    <lineage>
        <taxon>Bacteria</taxon>
        <taxon>Pseudomonadati</taxon>
        <taxon>Campylobacterota</taxon>
        <taxon>Epsilonproteobacteria</taxon>
        <taxon>Campylobacterales</taxon>
        <taxon>Helicobacteraceae</taxon>
        <taxon>Helicobacter</taxon>
    </lineage>
</organism>
<dbReference type="EMBL" id="UGJF01000002">
    <property type="protein sequence ID" value="STQ88963.1"/>
    <property type="molecule type" value="Genomic_DNA"/>
</dbReference>
<gene>
    <name evidence="1" type="ORF">NCTC13156_01770</name>
</gene>
<proteinExistence type="predicted"/>
<dbReference type="AlphaFoldDB" id="A0A377Q1Z2"/>
<sequence>MSDKIISKTEFFENFYKNNFNEELNDFLDFKEQICKKYNFQEYEFDFLFSEIKQEIEEKVYFEENSYIANIIKAHQYASNDYQKITVNYDNNGNMILIGDEKVIQDLIDDVQNSLEEQYIYHFNNAYEFLEIKDSKNGLIESLIDEFDKTTSDYTILSRAELFESFYLLIKSGISNIGESVSKMQDFCAEIYDNLPDYAKEEEASRYDARIDVLKNIKEAILDEASLEIDFLRENAQDIWFCSTEIYGEACINDLAFSSYGMIEEFEEEVFENRDKYKSPATKIFLDLAMERLGYRDFEHFTNDFKENIRTMQ</sequence>
<evidence type="ECO:0000313" key="2">
    <source>
        <dbReference type="Proteomes" id="UP000255269"/>
    </source>
</evidence>
<dbReference type="Proteomes" id="UP000255269">
    <property type="component" value="Unassembled WGS sequence"/>
</dbReference>
<name>A0A377Q1Z2_9HELI</name>
<evidence type="ECO:0000313" key="1">
    <source>
        <dbReference type="EMBL" id="STQ88963.1"/>
    </source>
</evidence>